<accession>A0ACC6NYC4</accession>
<comment type="caution">
    <text evidence="1">The sequence shown here is derived from an EMBL/GenBank/DDBJ whole genome shotgun (WGS) entry which is preliminary data.</text>
</comment>
<keyword evidence="2" id="KW-1185">Reference proteome</keyword>
<protein>
    <submittedName>
        <fullName evidence="1">CbtB domain-containing protein</fullName>
    </submittedName>
</protein>
<dbReference type="Proteomes" id="UP001364695">
    <property type="component" value="Unassembled WGS sequence"/>
</dbReference>
<name>A0ACC6NYC4_9BURK</name>
<evidence type="ECO:0000313" key="1">
    <source>
        <dbReference type="EMBL" id="MEJ7136978.1"/>
    </source>
</evidence>
<reference evidence="1" key="1">
    <citation type="submission" date="2023-10" db="EMBL/GenBank/DDBJ databases">
        <title>Amphibacter perezi, gen. nov., sp. nov. a novel taxa of the family Comamonadaceae, class Betaproteobacteria isolated from the skin microbiota of Pelophylax perezi from different populations.</title>
        <authorList>
            <person name="Costa S."/>
            <person name="Proenca D.N."/>
            <person name="Lopes I."/>
            <person name="Morais P.V."/>
        </authorList>
    </citation>
    <scope>NUCLEOTIDE SEQUENCE</scope>
    <source>
        <strain evidence="1">SL12-8</strain>
    </source>
</reference>
<sequence length="68" mass="7093">MMTSTPAQNPSRSTAADAVTATRKALALQLGGALMLALVLFYGVGFAHSPLAHNAAHDVRHVTVKPCH</sequence>
<gene>
    <name evidence="1" type="ORF">RV045_00840</name>
</gene>
<evidence type="ECO:0000313" key="2">
    <source>
        <dbReference type="Proteomes" id="UP001364695"/>
    </source>
</evidence>
<proteinExistence type="predicted"/>
<dbReference type="EMBL" id="JAWDIE010000001">
    <property type="protein sequence ID" value="MEJ7136978.1"/>
    <property type="molecule type" value="Genomic_DNA"/>
</dbReference>
<organism evidence="1 2">
    <name type="scientific">Amphibiibacter pelophylacis</name>
    <dbReference type="NCBI Taxonomy" id="1799477"/>
    <lineage>
        <taxon>Bacteria</taxon>
        <taxon>Pseudomonadati</taxon>
        <taxon>Pseudomonadota</taxon>
        <taxon>Betaproteobacteria</taxon>
        <taxon>Burkholderiales</taxon>
        <taxon>Sphaerotilaceae</taxon>
        <taxon>Amphibiibacter</taxon>
    </lineage>
</organism>